<evidence type="ECO:0000259" key="16">
    <source>
        <dbReference type="SMART" id="SM00962"/>
    </source>
</evidence>
<keyword evidence="18" id="KW-1185">Reference proteome</keyword>
<dbReference type="GO" id="GO:0044781">
    <property type="term" value="P:bacterial-type flagellum organization"/>
    <property type="evidence" value="ECO:0007669"/>
    <property type="project" value="UniProtKB-UniRule"/>
</dbReference>
<gene>
    <name evidence="17" type="ORF">ATW55_11280</name>
</gene>
<evidence type="ECO:0000256" key="4">
    <source>
        <dbReference type="ARBA" id="ARBA00022448"/>
    </source>
</evidence>
<keyword evidence="5" id="KW-1003">Cell membrane</keyword>
<comment type="function">
    <text evidence="12">Necessary for flagellar biosynthesis. May be involved in translocation of the flagellum.</text>
</comment>
<evidence type="ECO:0000256" key="13">
    <source>
        <dbReference type="NCBIfam" id="TIGR03499"/>
    </source>
</evidence>
<dbReference type="Pfam" id="PF00448">
    <property type="entry name" value="SRP54"/>
    <property type="match status" value="1"/>
</dbReference>
<evidence type="ECO:0000256" key="7">
    <source>
        <dbReference type="ARBA" id="ARBA00022795"/>
    </source>
</evidence>
<feature type="domain" description="AAA+ ATPase" evidence="15">
    <location>
        <begin position="252"/>
        <end position="395"/>
    </location>
</feature>
<accession>A0A101XPA6</accession>
<dbReference type="NCBIfam" id="TIGR03499">
    <property type="entry name" value="FlhF"/>
    <property type="match status" value="1"/>
</dbReference>
<dbReference type="InterPro" id="IPR027417">
    <property type="entry name" value="P-loop_NTPase"/>
</dbReference>
<dbReference type="RefSeq" id="WP_067718497.1">
    <property type="nucleotide sequence ID" value="NZ_LPVJ01000060.1"/>
</dbReference>
<comment type="similarity">
    <text evidence="2">Belongs to the GTP-binding SRP family.</text>
</comment>
<dbReference type="InterPro" id="IPR000897">
    <property type="entry name" value="SRP54_GTPase_dom"/>
</dbReference>
<keyword evidence="8" id="KW-0653">Protein transport</keyword>
<keyword evidence="4" id="KW-0813">Transport</keyword>
<feature type="region of interest" description="Disordered" evidence="14">
    <location>
        <begin position="110"/>
        <end position="139"/>
    </location>
</feature>
<dbReference type="GO" id="GO:0003924">
    <property type="term" value="F:GTPase activity"/>
    <property type="evidence" value="ECO:0007669"/>
    <property type="project" value="UniProtKB-UniRule"/>
</dbReference>
<keyword evidence="7" id="KW-1005">Bacterial flagellum biogenesis</keyword>
<evidence type="ECO:0000313" key="17">
    <source>
        <dbReference type="EMBL" id="KUO95052.1"/>
    </source>
</evidence>
<evidence type="ECO:0000256" key="5">
    <source>
        <dbReference type="ARBA" id="ARBA00022475"/>
    </source>
</evidence>
<dbReference type="GO" id="GO:0005047">
    <property type="term" value="F:signal recognition particle binding"/>
    <property type="evidence" value="ECO:0007669"/>
    <property type="project" value="TreeGrafter"/>
</dbReference>
<proteinExistence type="inferred from homology"/>
<keyword evidence="9" id="KW-0342">GTP-binding</keyword>
<dbReference type="Proteomes" id="UP000053557">
    <property type="component" value="Unassembled WGS sequence"/>
</dbReference>
<organism evidence="17 18">
    <name type="scientific">Ferroacidibacillus organovorans</name>
    <dbReference type="NCBI Taxonomy" id="1765683"/>
    <lineage>
        <taxon>Bacteria</taxon>
        <taxon>Bacillati</taxon>
        <taxon>Bacillota</taxon>
        <taxon>Bacilli</taxon>
        <taxon>Bacillales</taxon>
        <taxon>Alicyclobacillaceae</taxon>
        <taxon>Ferroacidibacillus</taxon>
    </lineage>
</organism>
<evidence type="ECO:0000256" key="1">
    <source>
        <dbReference type="ARBA" id="ARBA00004413"/>
    </source>
</evidence>
<dbReference type="PANTHER" id="PTHR43134">
    <property type="entry name" value="SIGNAL RECOGNITION PARTICLE RECEPTOR SUBUNIT ALPHA"/>
    <property type="match status" value="1"/>
</dbReference>
<dbReference type="SMART" id="SM00962">
    <property type="entry name" value="SRP54"/>
    <property type="match status" value="1"/>
</dbReference>
<dbReference type="Gene3D" id="3.40.50.300">
    <property type="entry name" value="P-loop containing nucleotide triphosphate hydrolases"/>
    <property type="match status" value="1"/>
</dbReference>
<dbReference type="CDD" id="cd17873">
    <property type="entry name" value="FlhF"/>
    <property type="match status" value="1"/>
</dbReference>
<evidence type="ECO:0000256" key="8">
    <source>
        <dbReference type="ARBA" id="ARBA00022927"/>
    </source>
</evidence>
<evidence type="ECO:0000256" key="2">
    <source>
        <dbReference type="ARBA" id="ARBA00008531"/>
    </source>
</evidence>
<keyword evidence="11" id="KW-1006">Bacterial flagellum protein export</keyword>
<dbReference type="SUPFAM" id="SSF52540">
    <property type="entry name" value="P-loop containing nucleoside triphosphate hydrolases"/>
    <property type="match status" value="1"/>
</dbReference>
<evidence type="ECO:0000256" key="9">
    <source>
        <dbReference type="ARBA" id="ARBA00023134"/>
    </source>
</evidence>
<reference evidence="17 18" key="1">
    <citation type="submission" date="2015-12" db="EMBL/GenBank/DDBJ databases">
        <title>Draft genome sequence of Acidibacillus ferrooxidans ITV001, isolated from a chalcopyrite acid mine drainage site in Brazil.</title>
        <authorList>
            <person name="Dall'Agnol H."/>
            <person name="Nancucheo I."/>
            <person name="Johnson B."/>
            <person name="Oliveira R."/>
            <person name="Leite L."/>
            <person name="Pylro V."/>
            <person name="Nunes G.L."/>
            <person name="Tzotzos G."/>
            <person name="Fernandes G.R."/>
            <person name="Dutra J."/>
            <person name="Orellana S.C."/>
            <person name="Oliveira G."/>
        </authorList>
    </citation>
    <scope>NUCLEOTIDE SEQUENCE [LARGE SCALE GENOMIC DNA]</scope>
    <source>
        <strain evidence="18">ITV01</strain>
    </source>
</reference>
<dbReference type="AlphaFoldDB" id="A0A101XPA6"/>
<dbReference type="GO" id="GO:0015031">
    <property type="term" value="P:protein transport"/>
    <property type="evidence" value="ECO:0007669"/>
    <property type="project" value="UniProtKB-KW"/>
</dbReference>
<name>A0A101XPA6_9BACL</name>
<dbReference type="OrthoDB" id="9778554at2"/>
<dbReference type="EMBL" id="LPVJ01000060">
    <property type="protein sequence ID" value="KUO95052.1"/>
    <property type="molecule type" value="Genomic_DNA"/>
</dbReference>
<dbReference type="InterPro" id="IPR047040">
    <property type="entry name" value="FlhF__GTPase_dom"/>
</dbReference>
<dbReference type="FunFam" id="3.40.50.300:FF:000695">
    <property type="entry name" value="Flagellar biosynthesis regulator FlhF"/>
    <property type="match status" value="1"/>
</dbReference>
<evidence type="ECO:0000259" key="15">
    <source>
        <dbReference type="SMART" id="SM00382"/>
    </source>
</evidence>
<evidence type="ECO:0000256" key="6">
    <source>
        <dbReference type="ARBA" id="ARBA00022741"/>
    </source>
</evidence>
<dbReference type="InterPro" id="IPR020006">
    <property type="entry name" value="FlhF"/>
</dbReference>
<comment type="subcellular location">
    <subcellularLocation>
        <location evidence="1">Cell membrane</location>
        <topology evidence="1">Peripheral membrane protein</topology>
        <orientation evidence="1">Cytoplasmic side</orientation>
    </subcellularLocation>
</comment>
<dbReference type="InterPro" id="IPR003593">
    <property type="entry name" value="AAA+_ATPase"/>
</dbReference>
<dbReference type="Gene3D" id="1.20.120.1380">
    <property type="entry name" value="Flagellar FlhF biosynthesis protein, N domain"/>
    <property type="match status" value="1"/>
</dbReference>
<dbReference type="GO" id="GO:0006614">
    <property type="term" value="P:SRP-dependent cotranslational protein targeting to membrane"/>
    <property type="evidence" value="ECO:0007669"/>
    <property type="project" value="UniProtKB-UniRule"/>
</dbReference>
<evidence type="ECO:0000256" key="11">
    <source>
        <dbReference type="ARBA" id="ARBA00023225"/>
    </source>
</evidence>
<keyword evidence="10" id="KW-0472">Membrane</keyword>
<evidence type="ECO:0000256" key="3">
    <source>
        <dbReference type="ARBA" id="ARBA00014919"/>
    </source>
</evidence>
<dbReference type="PANTHER" id="PTHR43134:SF3">
    <property type="entry name" value="FLAGELLAR BIOSYNTHESIS PROTEIN FLHF"/>
    <property type="match status" value="1"/>
</dbReference>
<evidence type="ECO:0000256" key="10">
    <source>
        <dbReference type="ARBA" id="ARBA00023136"/>
    </source>
</evidence>
<comment type="caution">
    <text evidence="17">The sequence shown here is derived from an EMBL/GenBank/DDBJ whole genome shotgun (WGS) entry which is preliminary data.</text>
</comment>
<dbReference type="SMART" id="SM00382">
    <property type="entry name" value="AAA"/>
    <property type="match status" value="1"/>
</dbReference>
<sequence>MFIKKFVYKTMPQAMDAIKQELGAEAVILSSRRIRAPGFLGWFGAQWYEVVAAVDSAKVQDERGAQKSEQLQQPVKIHPFVPQAAATGTFLDMNALQSDDPALPPLLQRESVTDRGETMKVSAQSAPGRKPLDTPPAVSQSRRTAMELVDRAGAPSVTLVDSVQAMDSTAQMARDIKDLRMMIATMVAKEADAEATELGLLMSHWRETGMSAELIKKFQDFQSAEPTRSLDDTIARFVEQTLTLPPRTIRTDDRCVLFLGPTGVGKTTTIAKLAAQAKLRDRRKVGLLTVDTFRIAAVEQLGIYATILNIPVIVAKSPDEIPGCLEQLAACDLILVDTTGRSYLDQQAILEHQAVIGALSVDLIYATLSLNARYAETKMMMTALSTMHVDALLFTKHDESMLPSLALSMSAEFNKPLSYITNGQHVPNDLFEADLHTIISIFQRRDERGGSSRAIARMDEGTDD</sequence>
<keyword evidence="6" id="KW-0547">Nucleotide-binding</keyword>
<protein>
    <recommendedName>
        <fullName evidence="3 13">Flagellar biosynthesis protein FlhF</fullName>
    </recommendedName>
</protein>
<dbReference type="GO" id="GO:0005525">
    <property type="term" value="F:GTP binding"/>
    <property type="evidence" value="ECO:0007669"/>
    <property type="project" value="UniProtKB-UniRule"/>
</dbReference>
<evidence type="ECO:0000256" key="14">
    <source>
        <dbReference type="SAM" id="MobiDB-lite"/>
    </source>
</evidence>
<dbReference type="GO" id="GO:0005886">
    <property type="term" value="C:plasma membrane"/>
    <property type="evidence" value="ECO:0007669"/>
    <property type="project" value="UniProtKB-SubCell"/>
</dbReference>
<evidence type="ECO:0000256" key="12">
    <source>
        <dbReference type="ARBA" id="ARBA00025337"/>
    </source>
</evidence>
<evidence type="ECO:0000313" key="18">
    <source>
        <dbReference type="Proteomes" id="UP000053557"/>
    </source>
</evidence>
<feature type="domain" description="SRP54-type proteins GTP-binding" evidence="16">
    <location>
        <begin position="253"/>
        <end position="443"/>
    </location>
</feature>